<sequence>MALQIDPSAVIDTRQPVFLGVADMEMPSEHHSDGIWFVKVRRLQL</sequence>
<reference evidence="1 2" key="1">
    <citation type="submission" date="2009-10" db="EMBL/GenBank/DDBJ databases">
        <authorList>
            <person name="Weinstock G."/>
            <person name="Sodergren E."/>
            <person name="Clifton S."/>
            <person name="Fulton L."/>
            <person name="Fulton B."/>
            <person name="Courtney L."/>
            <person name="Fronick C."/>
            <person name="Harrison M."/>
            <person name="Strong C."/>
            <person name="Farmer C."/>
            <person name="Delahaunty K."/>
            <person name="Markovic C."/>
            <person name="Hall O."/>
            <person name="Minx P."/>
            <person name="Tomlinson C."/>
            <person name="Mitreva M."/>
            <person name="Nelson J."/>
            <person name="Hou S."/>
            <person name="Wollam A."/>
            <person name="Pepin K.H."/>
            <person name="Johnson M."/>
            <person name="Bhonagiri V."/>
            <person name="Nash W.E."/>
            <person name="Warren W."/>
            <person name="Chinwalla A."/>
            <person name="Mardis E.R."/>
            <person name="Wilson R.K."/>
        </authorList>
    </citation>
    <scope>NUCLEOTIDE SEQUENCE [LARGE SCALE GENOMIC DNA]</scope>
    <source>
        <strain evidence="1 2">ATCC 14685</strain>
    </source>
</reference>
<comment type="caution">
    <text evidence="1">The sequence shown here is derived from an EMBL/GenBank/DDBJ whole genome shotgun (WGS) entry which is preliminary data.</text>
</comment>
<evidence type="ECO:0000313" key="2">
    <source>
        <dbReference type="Proteomes" id="UP000003294"/>
    </source>
</evidence>
<organism evidence="1 2">
    <name type="scientific">Neisseria cinerea ATCC 14685</name>
    <dbReference type="NCBI Taxonomy" id="546262"/>
    <lineage>
        <taxon>Bacteria</taxon>
        <taxon>Pseudomonadati</taxon>
        <taxon>Pseudomonadota</taxon>
        <taxon>Betaproteobacteria</taxon>
        <taxon>Neisseriales</taxon>
        <taxon>Neisseriaceae</taxon>
        <taxon>Neisseria</taxon>
    </lineage>
</organism>
<gene>
    <name evidence="1" type="ORF">NEICINOT_03140</name>
</gene>
<name>D0W0H4_NEICI</name>
<protein>
    <submittedName>
        <fullName evidence="1">Uncharacterized protein</fullName>
    </submittedName>
</protein>
<accession>D0W0H4</accession>
<dbReference type="Proteomes" id="UP000003294">
    <property type="component" value="Unassembled WGS sequence"/>
</dbReference>
<proteinExistence type="predicted"/>
<dbReference type="AlphaFoldDB" id="D0W0H4"/>
<dbReference type="EMBL" id="ACDY02000001">
    <property type="protein sequence ID" value="EEZ72707.1"/>
    <property type="molecule type" value="Genomic_DNA"/>
</dbReference>
<evidence type="ECO:0000313" key="1">
    <source>
        <dbReference type="EMBL" id="EEZ72707.1"/>
    </source>
</evidence>